<reference evidence="2" key="1">
    <citation type="submission" date="2023-09" db="UniProtKB">
        <authorList>
            <consortium name="Ensembl"/>
        </authorList>
    </citation>
    <scope>IDENTIFICATION</scope>
</reference>
<accession>A0A3B5A0G4</accession>
<dbReference type="AlphaFoldDB" id="A0A3B5A0G4"/>
<feature type="chain" id="PRO_5017449244" description="Secreted protein" evidence="1">
    <location>
        <begin position="26"/>
        <end position="95"/>
    </location>
</feature>
<organism evidence="2">
    <name type="scientific">Stegastes partitus</name>
    <name type="common">bicolor damselfish</name>
    <dbReference type="NCBI Taxonomy" id="144197"/>
    <lineage>
        <taxon>Eukaryota</taxon>
        <taxon>Metazoa</taxon>
        <taxon>Chordata</taxon>
        <taxon>Craniata</taxon>
        <taxon>Vertebrata</taxon>
        <taxon>Euteleostomi</taxon>
        <taxon>Actinopterygii</taxon>
        <taxon>Neopterygii</taxon>
        <taxon>Teleostei</taxon>
        <taxon>Neoteleostei</taxon>
        <taxon>Acanthomorphata</taxon>
        <taxon>Ovalentaria</taxon>
        <taxon>Pomacentridae</taxon>
        <taxon>Stegastes</taxon>
    </lineage>
</organism>
<evidence type="ECO:0008006" key="3">
    <source>
        <dbReference type="Google" id="ProtNLM"/>
    </source>
</evidence>
<proteinExistence type="predicted"/>
<name>A0A3B5A0G4_9TELE</name>
<sequence length="95" mass="10413">MLKGQITNLWGFCLFVCLSVLQMWGLCPFHTACMNVCMTYSVHVDAVGVGPGVLEILLQSLSQASWDLVETDELFDPQHLRVVASRAGVKSLDDG</sequence>
<protein>
    <recommendedName>
        <fullName evidence="3">Secreted protein</fullName>
    </recommendedName>
</protein>
<evidence type="ECO:0000256" key="1">
    <source>
        <dbReference type="SAM" id="SignalP"/>
    </source>
</evidence>
<evidence type="ECO:0000313" key="2">
    <source>
        <dbReference type="Ensembl" id="ENSSPAP00000011724.1"/>
    </source>
</evidence>
<dbReference type="Ensembl" id="ENSSPAT00000011929.1">
    <property type="protein sequence ID" value="ENSSPAP00000011724.1"/>
    <property type="gene ID" value="ENSSPAG00000008907.1"/>
</dbReference>
<keyword evidence="1" id="KW-0732">Signal</keyword>
<feature type="signal peptide" evidence="1">
    <location>
        <begin position="1"/>
        <end position="25"/>
    </location>
</feature>